<feature type="domain" description="F-box" evidence="1">
    <location>
        <begin position="4"/>
        <end position="36"/>
    </location>
</feature>
<dbReference type="OrthoDB" id="2266854at2759"/>
<dbReference type="SUPFAM" id="SSF81383">
    <property type="entry name" value="F-box domain"/>
    <property type="match status" value="1"/>
</dbReference>
<reference evidence="2" key="1">
    <citation type="submission" date="2014-09" db="EMBL/GenBank/DDBJ databases">
        <title>Draft genome sequence of an oleaginous Mucoromycotina fungus Mucor ambiguus NBRC6742.</title>
        <authorList>
            <person name="Takeda I."/>
            <person name="Yamane N."/>
            <person name="Morita T."/>
            <person name="Tamano K."/>
            <person name="Machida M."/>
            <person name="Baker S."/>
            <person name="Koike H."/>
        </authorList>
    </citation>
    <scope>NUCLEOTIDE SEQUENCE</scope>
    <source>
        <strain evidence="2">NBRC 6742</strain>
    </source>
</reference>
<evidence type="ECO:0000259" key="1">
    <source>
        <dbReference type="Pfam" id="PF00646"/>
    </source>
</evidence>
<protein>
    <recommendedName>
        <fullName evidence="1">F-box domain-containing protein</fullName>
    </recommendedName>
</protein>
<dbReference type="SUPFAM" id="SSF52047">
    <property type="entry name" value="RNI-like"/>
    <property type="match status" value="1"/>
</dbReference>
<evidence type="ECO:0000313" key="3">
    <source>
        <dbReference type="Proteomes" id="UP000053815"/>
    </source>
</evidence>
<evidence type="ECO:0000313" key="2">
    <source>
        <dbReference type="EMBL" id="GAN02401.1"/>
    </source>
</evidence>
<dbReference type="Proteomes" id="UP000053815">
    <property type="component" value="Unassembled WGS sequence"/>
</dbReference>
<organism evidence="2">
    <name type="scientific">Mucor ambiguus</name>
    <dbReference type="NCBI Taxonomy" id="91626"/>
    <lineage>
        <taxon>Eukaryota</taxon>
        <taxon>Fungi</taxon>
        <taxon>Fungi incertae sedis</taxon>
        <taxon>Mucoromycota</taxon>
        <taxon>Mucoromycotina</taxon>
        <taxon>Mucoromycetes</taxon>
        <taxon>Mucorales</taxon>
        <taxon>Mucorineae</taxon>
        <taxon>Mucoraceae</taxon>
        <taxon>Mucor</taxon>
    </lineage>
</organism>
<gene>
    <name evidence="2" type="ORF">MAM1_0021c01844</name>
</gene>
<proteinExistence type="predicted"/>
<dbReference type="EMBL" id="DF836310">
    <property type="protein sequence ID" value="GAN02401.1"/>
    <property type="molecule type" value="Genomic_DNA"/>
</dbReference>
<dbReference type="Pfam" id="PF00646">
    <property type="entry name" value="F-box"/>
    <property type="match status" value="1"/>
</dbReference>
<dbReference type="InterPro" id="IPR036047">
    <property type="entry name" value="F-box-like_dom_sf"/>
</dbReference>
<dbReference type="AlphaFoldDB" id="A0A0C9M1Q2"/>
<name>A0A0C9M1Q2_9FUNG</name>
<sequence length="474" mass="54886">MHLADLPVEISENILDYLPRHAKQQCLLVSKLWHQATLPGLNRYIQLLGNEDVLILYRKMFHPPVTIKGSDIRCLSLTVEKVSDRYIVRRDVLGPILNACVHLRTLHLLHDSNQFLEYMYQARSELHVDALQTIYIPFNVVNRVIRDMEFRAIFHYCQKITQISLNTNRYTAVRDIPDNMDLTNYLSKFTCLQTLAIHFDNELILHDIISACPQLESLRLFGASFLSLTTKLRMYRTDSATEKPVFSVKSQLHTLFIDTTFFSKDLLEYLAIHTTHFYQLTLCGSVSRGTQNLVTAFTAYSQQPRLNALALKCIRFENHLSYSNELMQHIKHCFSSSLRRINFTQCDFNDIRDDGNNLTLDLTGLNLDYLTIDIQNVLEGRIASLNKTSLEVTTTNNAIPKTVYFQRKSKWKPENLFLLKQSNQYTNQNAQKRRLKSDHTCVLAIKADSIHYIKLHCHNQDSRQPFSQIVNLGA</sequence>
<keyword evidence="3" id="KW-1185">Reference proteome</keyword>
<accession>A0A0C9M1Q2</accession>
<dbReference type="InterPro" id="IPR001810">
    <property type="entry name" value="F-box_dom"/>
</dbReference>